<evidence type="ECO:0000256" key="1">
    <source>
        <dbReference type="SAM" id="MobiDB-lite"/>
    </source>
</evidence>
<dbReference type="SUPFAM" id="SSF52087">
    <property type="entry name" value="CRAL/TRIO domain"/>
    <property type="match status" value="1"/>
</dbReference>
<dbReference type="InterPro" id="IPR025252">
    <property type="entry name" value="DUF4200"/>
</dbReference>
<dbReference type="Pfam" id="PF00650">
    <property type="entry name" value="CRAL_TRIO"/>
    <property type="match status" value="1"/>
</dbReference>
<feature type="domain" description="CRAL-TRIO" evidence="2">
    <location>
        <begin position="131"/>
        <end position="294"/>
    </location>
</feature>
<dbReference type="PANTHER" id="PTHR46818">
    <property type="entry name" value="DOMAIN-CONTAINING PROTEIN, PUTATIVE-RELATED"/>
    <property type="match status" value="1"/>
</dbReference>
<feature type="region of interest" description="Disordered" evidence="1">
    <location>
        <begin position="599"/>
        <end position="632"/>
    </location>
</feature>
<name>A0A0V0QN35_PSEPJ</name>
<evidence type="ECO:0000259" key="2">
    <source>
        <dbReference type="PROSITE" id="PS50191"/>
    </source>
</evidence>
<protein>
    <submittedName>
        <fullName evidence="3">CRAL-TRIO domain</fullName>
    </submittedName>
</protein>
<keyword evidence="4" id="KW-1185">Reference proteome</keyword>
<proteinExistence type="predicted"/>
<dbReference type="InParanoid" id="A0A0V0QN35"/>
<accession>A0A0V0QN35</accession>
<dbReference type="PANTHER" id="PTHR46818:SF1">
    <property type="entry name" value="CHROMOSOME UNDETERMINED SCAFFOLD_125, WHOLE GENOME SHOTGUN SEQUENCE"/>
    <property type="match status" value="1"/>
</dbReference>
<evidence type="ECO:0000313" key="3">
    <source>
        <dbReference type="EMBL" id="KRX03514.1"/>
    </source>
</evidence>
<dbReference type="SMART" id="SM00516">
    <property type="entry name" value="SEC14"/>
    <property type="match status" value="1"/>
</dbReference>
<dbReference type="CDD" id="cd00170">
    <property type="entry name" value="SEC14"/>
    <property type="match status" value="1"/>
</dbReference>
<dbReference type="PROSITE" id="PS50191">
    <property type="entry name" value="CRAL_TRIO"/>
    <property type="match status" value="1"/>
</dbReference>
<comment type="caution">
    <text evidence="3">The sequence shown here is derived from an EMBL/GenBank/DDBJ whole genome shotgun (WGS) entry which is preliminary data.</text>
</comment>
<organism evidence="3 4">
    <name type="scientific">Pseudocohnilembus persalinus</name>
    <name type="common">Ciliate</name>
    <dbReference type="NCBI Taxonomy" id="266149"/>
    <lineage>
        <taxon>Eukaryota</taxon>
        <taxon>Sar</taxon>
        <taxon>Alveolata</taxon>
        <taxon>Ciliophora</taxon>
        <taxon>Intramacronucleata</taxon>
        <taxon>Oligohymenophorea</taxon>
        <taxon>Scuticociliatia</taxon>
        <taxon>Philasterida</taxon>
        <taxon>Pseudocohnilembidae</taxon>
        <taxon>Pseudocohnilembus</taxon>
    </lineage>
</organism>
<evidence type="ECO:0000313" key="4">
    <source>
        <dbReference type="Proteomes" id="UP000054937"/>
    </source>
</evidence>
<dbReference type="InterPro" id="IPR036865">
    <property type="entry name" value="CRAL-TRIO_dom_sf"/>
</dbReference>
<gene>
    <name evidence="3" type="ORF">PPERSA_02893</name>
</gene>
<dbReference type="AlphaFoldDB" id="A0A0V0QN35"/>
<sequence length="669" mass="79892">MSYYDKTVKFPLDLPFLQPKQEELQQINHDPQYIVNQVGKNKYIRKIFRNVIYTEYEQQNLDKFKIFLEEQQTNKHQKNENDTFILPEGIQEGDLLKILYGGKFKFQKALENLKINIEWRNDISFHKLENYKEEILKQGLIYLMGRDIQFRPVIVLDAEKLPKQTDQETQNIVLKSICYFLDQIRYAMFYGGKIENWIIFIDTNGMGITSLPKDLIMKVVKLLQINYGGTLHKLCLLNPSTMLSFTWAIAKAFIDEDTNKKINFYKPKEYTKLLKLIDPNQLEQKYGGIRENIDEFWPIPQNFIHKQLENEEIQDQNNSSTTQQCDNSLISNYDDNQGNQEIESAATRLLEKRRKMYVIHEDFEKEKMAFKKKEEEFKGLEEEIKKDDIEIQMNLIKACKELQENETKKIRSEKRKKEEEQLKSQKEDEIKKIKIEIAKYEEQQKSLEKRVESLKKYEVYLDGVIKQHGDQYSDLTEILNRYKTLSQSNENLVEEHKNLEKKQEELKHQSIIFNKEKQSQILQLQNDIKDMTKKLEEKKNERNRLQESLEQTNQESSNKNLDLGRILMAIDNIHNKCNEGMQKIKQDYEEATKNQNKIVEKQNQKNQQTVTKKNKQPENNIEKEESFEEKSKKAEIKLEKIKNFMDDFKNILDGCRQAQLQQQQEQYYR</sequence>
<dbReference type="OrthoDB" id="75724at2759"/>
<dbReference type="Gene3D" id="3.40.525.10">
    <property type="entry name" value="CRAL-TRIO lipid binding domain"/>
    <property type="match status" value="1"/>
</dbReference>
<dbReference type="Pfam" id="PF13863">
    <property type="entry name" value="DUF4200"/>
    <property type="match status" value="1"/>
</dbReference>
<feature type="region of interest" description="Disordered" evidence="1">
    <location>
        <begin position="537"/>
        <end position="558"/>
    </location>
</feature>
<dbReference type="InterPro" id="IPR001251">
    <property type="entry name" value="CRAL-TRIO_dom"/>
</dbReference>
<feature type="compositionally biased region" description="Polar residues" evidence="1">
    <location>
        <begin position="548"/>
        <end position="558"/>
    </location>
</feature>
<reference evidence="3 4" key="1">
    <citation type="journal article" date="2015" name="Sci. Rep.">
        <title>Genome of the facultative scuticociliatosis pathogen Pseudocohnilembus persalinus provides insight into its virulence through horizontal gene transfer.</title>
        <authorList>
            <person name="Xiong J."/>
            <person name="Wang G."/>
            <person name="Cheng J."/>
            <person name="Tian M."/>
            <person name="Pan X."/>
            <person name="Warren A."/>
            <person name="Jiang C."/>
            <person name="Yuan D."/>
            <person name="Miao W."/>
        </authorList>
    </citation>
    <scope>NUCLEOTIDE SEQUENCE [LARGE SCALE GENOMIC DNA]</scope>
    <source>
        <strain evidence="3">36N120E</strain>
    </source>
</reference>
<feature type="compositionally biased region" description="Basic and acidic residues" evidence="1">
    <location>
        <begin position="537"/>
        <end position="547"/>
    </location>
</feature>
<dbReference type="EMBL" id="LDAU01000131">
    <property type="protein sequence ID" value="KRX03514.1"/>
    <property type="molecule type" value="Genomic_DNA"/>
</dbReference>
<feature type="compositionally biased region" description="Basic and acidic residues" evidence="1">
    <location>
        <begin position="620"/>
        <end position="632"/>
    </location>
</feature>
<dbReference type="Proteomes" id="UP000054937">
    <property type="component" value="Unassembled WGS sequence"/>
</dbReference>